<dbReference type="EMBL" id="LAZR01000147">
    <property type="protein sequence ID" value="KKN86419.1"/>
    <property type="molecule type" value="Genomic_DNA"/>
</dbReference>
<organism evidence="2">
    <name type="scientific">marine sediment metagenome</name>
    <dbReference type="NCBI Taxonomy" id="412755"/>
    <lineage>
        <taxon>unclassified sequences</taxon>
        <taxon>metagenomes</taxon>
        <taxon>ecological metagenomes</taxon>
    </lineage>
</organism>
<feature type="domain" description="Surface antigen" evidence="1">
    <location>
        <begin position="28"/>
        <end position="139"/>
    </location>
</feature>
<gene>
    <name evidence="2" type="ORF">LCGC14_0268180</name>
</gene>
<name>A0A0F9U4A4_9ZZZZ</name>
<proteinExistence type="predicted"/>
<accession>A0A0F9U4A4</accession>
<dbReference type="AlphaFoldDB" id="A0A0F9U4A4"/>
<comment type="caution">
    <text evidence="2">The sequence shown here is derived from an EMBL/GenBank/DDBJ whole genome shotgun (WGS) entry which is preliminary data.</text>
</comment>
<dbReference type="InterPro" id="IPR032635">
    <property type="entry name" value="Anti_2"/>
</dbReference>
<evidence type="ECO:0000313" key="2">
    <source>
        <dbReference type="EMBL" id="KKN86419.1"/>
    </source>
</evidence>
<protein>
    <recommendedName>
        <fullName evidence="1">Surface antigen domain-containing protein</fullName>
    </recommendedName>
</protein>
<dbReference type="Pfam" id="PF16998">
    <property type="entry name" value="17kDa_Anti_2"/>
    <property type="match status" value="1"/>
</dbReference>
<evidence type="ECO:0000259" key="1">
    <source>
        <dbReference type="Pfam" id="PF16998"/>
    </source>
</evidence>
<reference evidence="2" key="1">
    <citation type="journal article" date="2015" name="Nature">
        <title>Complex archaea that bridge the gap between prokaryotes and eukaryotes.</title>
        <authorList>
            <person name="Spang A."/>
            <person name="Saw J.H."/>
            <person name="Jorgensen S.L."/>
            <person name="Zaremba-Niedzwiedzka K."/>
            <person name="Martijn J."/>
            <person name="Lind A.E."/>
            <person name="van Eijk R."/>
            <person name="Schleper C."/>
            <person name="Guy L."/>
            <person name="Ettema T.J."/>
        </authorList>
    </citation>
    <scope>NUCLEOTIDE SEQUENCE</scope>
</reference>
<sequence>MALFKTLSMIALLLGLGGCVVAGPGLGAMVDDSLITGSIAPAVEAAPTQTAAQPDQVSDQRTVRNAVSAADIEGAGGRYAWANPQTGANGVITALQEVRAGRQICRKFQTSRQRFDGIALYNGEACTVGEGEWALVRFDENR</sequence>
<dbReference type="PROSITE" id="PS51257">
    <property type="entry name" value="PROKAR_LIPOPROTEIN"/>
    <property type="match status" value="1"/>
</dbReference>